<organism evidence="2 3">
    <name type="scientific">Cercophora samala</name>
    <dbReference type="NCBI Taxonomy" id="330535"/>
    <lineage>
        <taxon>Eukaryota</taxon>
        <taxon>Fungi</taxon>
        <taxon>Dikarya</taxon>
        <taxon>Ascomycota</taxon>
        <taxon>Pezizomycotina</taxon>
        <taxon>Sordariomycetes</taxon>
        <taxon>Sordariomycetidae</taxon>
        <taxon>Sordariales</taxon>
        <taxon>Lasiosphaeriaceae</taxon>
        <taxon>Cercophora</taxon>
    </lineage>
</organism>
<comment type="caution">
    <text evidence="2">The sequence shown here is derived from an EMBL/GenBank/DDBJ whole genome shotgun (WGS) entry which is preliminary data.</text>
</comment>
<dbReference type="AlphaFoldDB" id="A0AA39ZEN3"/>
<feature type="transmembrane region" description="Helical" evidence="1">
    <location>
        <begin position="45"/>
        <end position="65"/>
    </location>
</feature>
<keyword evidence="1" id="KW-1133">Transmembrane helix</keyword>
<name>A0AA39ZEN3_9PEZI</name>
<keyword evidence="1" id="KW-0472">Membrane</keyword>
<keyword evidence="1" id="KW-0812">Transmembrane</keyword>
<evidence type="ECO:0000313" key="3">
    <source>
        <dbReference type="Proteomes" id="UP001174997"/>
    </source>
</evidence>
<evidence type="ECO:0000313" key="2">
    <source>
        <dbReference type="EMBL" id="KAK0669627.1"/>
    </source>
</evidence>
<reference evidence="2" key="1">
    <citation type="submission" date="2023-06" db="EMBL/GenBank/DDBJ databases">
        <title>Genome-scale phylogeny and comparative genomics of the fungal order Sordariales.</title>
        <authorList>
            <consortium name="Lawrence Berkeley National Laboratory"/>
            <person name="Hensen N."/>
            <person name="Bonometti L."/>
            <person name="Westerberg I."/>
            <person name="Brannstrom I.O."/>
            <person name="Guillou S."/>
            <person name="Cros-Aarteil S."/>
            <person name="Calhoun S."/>
            <person name="Haridas S."/>
            <person name="Kuo A."/>
            <person name="Mondo S."/>
            <person name="Pangilinan J."/>
            <person name="Riley R."/>
            <person name="Labutti K."/>
            <person name="Andreopoulos B."/>
            <person name="Lipzen A."/>
            <person name="Chen C."/>
            <person name="Yanf M."/>
            <person name="Daum C."/>
            <person name="Ng V."/>
            <person name="Clum A."/>
            <person name="Steindorff A."/>
            <person name="Ohm R."/>
            <person name="Martin F."/>
            <person name="Silar P."/>
            <person name="Natvig D."/>
            <person name="Lalanne C."/>
            <person name="Gautier V."/>
            <person name="Ament-Velasquez S.L."/>
            <person name="Kruys A."/>
            <person name="Hutchinson M.I."/>
            <person name="Powell A.J."/>
            <person name="Barry K."/>
            <person name="Miller A.N."/>
            <person name="Grigoriev I.V."/>
            <person name="Debuchy R."/>
            <person name="Gladieux P."/>
            <person name="Thoren M.H."/>
            <person name="Johannesson H."/>
        </authorList>
    </citation>
    <scope>NUCLEOTIDE SEQUENCE</scope>
    <source>
        <strain evidence="2">CBS 307.81</strain>
    </source>
</reference>
<dbReference type="Proteomes" id="UP001174997">
    <property type="component" value="Unassembled WGS sequence"/>
</dbReference>
<sequence length="139" mass="15583">MTTMSKQQQRAALQKLDWEKLTRPSFTPTLLLPCHLLKKRLAWSLFYISAVHTKLFVLTFVRSIALGVSGLALFFFSSHQCGAGIIQHLLIINHHWRRERESALGGGRGGRGVGGIYTHVPTGQESFIFVSSHVSFFVC</sequence>
<evidence type="ECO:0000256" key="1">
    <source>
        <dbReference type="SAM" id="Phobius"/>
    </source>
</evidence>
<dbReference type="EMBL" id="JAULSY010000040">
    <property type="protein sequence ID" value="KAK0669627.1"/>
    <property type="molecule type" value="Genomic_DNA"/>
</dbReference>
<protein>
    <submittedName>
        <fullName evidence="2">Uncharacterized protein</fullName>
    </submittedName>
</protein>
<accession>A0AA39ZEN3</accession>
<gene>
    <name evidence="2" type="ORF">QBC41DRAFT_105244</name>
</gene>
<proteinExistence type="predicted"/>
<feature type="transmembrane region" description="Helical" evidence="1">
    <location>
        <begin position="71"/>
        <end position="92"/>
    </location>
</feature>
<keyword evidence="3" id="KW-1185">Reference proteome</keyword>